<dbReference type="AlphaFoldDB" id="A0A836CQ99"/>
<evidence type="ECO:0000313" key="3">
    <source>
        <dbReference type="Proteomes" id="UP000664991"/>
    </source>
</evidence>
<protein>
    <submittedName>
        <fullName evidence="2">Uncharacterized protein</fullName>
    </submittedName>
</protein>
<dbReference type="EMBL" id="JAEMGP010000024">
    <property type="protein sequence ID" value="KAG5194875.1"/>
    <property type="molecule type" value="Genomic_DNA"/>
</dbReference>
<proteinExistence type="predicted"/>
<gene>
    <name evidence="2" type="ORF">JEQ12_012164</name>
</gene>
<accession>A0A836CQ99</accession>
<feature type="region of interest" description="Disordered" evidence="1">
    <location>
        <begin position="1"/>
        <end position="36"/>
    </location>
</feature>
<reference evidence="2 3" key="1">
    <citation type="submission" date="2020-12" db="EMBL/GenBank/DDBJ databases">
        <title>De novo assembly of Tibetan sheep genome.</title>
        <authorList>
            <person name="Li X."/>
        </authorList>
    </citation>
    <scope>NUCLEOTIDE SEQUENCE [LARGE SCALE GENOMIC DNA]</scope>
    <source>
        <tissue evidence="2">Heart</tissue>
    </source>
</reference>
<comment type="caution">
    <text evidence="2">The sequence shown here is derived from an EMBL/GenBank/DDBJ whole genome shotgun (WGS) entry which is preliminary data.</text>
</comment>
<organism evidence="2 3">
    <name type="scientific">Ovis aries</name>
    <name type="common">Sheep</name>
    <dbReference type="NCBI Taxonomy" id="9940"/>
    <lineage>
        <taxon>Eukaryota</taxon>
        <taxon>Metazoa</taxon>
        <taxon>Chordata</taxon>
        <taxon>Craniata</taxon>
        <taxon>Vertebrata</taxon>
        <taxon>Euteleostomi</taxon>
        <taxon>Mammalia</taxon>
        <taxon>Eutheria</taxon>
        <taxon>Laurasiatheria</taxon>
        <taxon>Artiodactyla</taxon>
        <taxon>Ruminantia</taxon>
        <taxon>Pecora</taxon>
        <taxon>Bovidae</taxon>
        <taxon>Caprinae</taxon>
        <taxon>Ovis</taxon>
    </lineage>
</organism>
<evidence type="ECO:0000313" key="2">
    <source>
        <dbReference type="EMBL" id="KAG5194875.1"/>
    </source>
</evidence>
<sequence>MAAGRLPCPRPSREPRSPTHWPTRRTSDLCQKPGSKWSSSWVVARPVRAGRGLCSTWRGPPTPGCRTSCQLTWTSGGHSSSWPGSPTAPSHSFGRKAVLCRARPCPTLDPLPGEDHGALSTSCGRPCFTLGLARRRPHLKCQHLDFCPC</sequence>
<name>A0A836CQ99_SHEEP</name>
<dbReference type="Proteomes" id="UP000664991">
    <property type="component" value="Unassembled WGS sequence"/>
</dbReference>
<evidence type="ECO:0000256" key="1">
    <source>
        <dbReference type="SAM" id="MobiDB-lite"/>
    </source>
</evidence>